<gene>
    <name evidence="2" type="ORF">LA521A_33200</name>
</gene>
<accession>A0ABN6UNY8</accession>
<dbReference type="RefSeq" id="WP_281779996.1">
    <property type="nucleotide sequence ID" value="NZ_AP027041.1"/>
</dbReference>
<proteinExistence type="predicted"/>
<evidence type="ECO:0000256" key="1">
    <source>
        <dbReference type="SAM" id="MobiDB-lite"/>
    </source>
</evidence>
<evidence type="ECO:0000313" key="3">
    <source>
        <dbReference type="Proteomes" id="UP001317822"/>
    </source>
</evidence>
<keyword evidence="3" id="KW-1185">Reference proteome</keyword>
<organism evidence="2 3">
    <name type="scientific">Lysobacter auxotrophicus</name>
    <dbReference type="NCBI Taxonomy" id="2992573"/>
    <lineage>
        <taxon>Bacteria</taxon>
        <taxon>Pseudomonadati</taxon>
        <taxon>Pseudomonadota</taxon>
        <taxon>Gammaproteobacteria</taxon>
        <taxon>Lysobacterales</taxon>
        <taxon>Lysobacteraceae</taxon>
        <taxon>Lysobacter</taxon>
    </lineage>
</organism>
<feature type="region of interest" description="Disordered" evidence="1">
    <location>
        <begin position="135"/>
        <end position="171"/>
    </location>
</feature>
<reference evidence="2 3" key="1">
    <citation type="journal article" date="2023" name="Int. J. Syst. Evol. Microbiol.">
        <title>Physiological and genomic analyses of cobalamin (vitamin B12)-auxotrophy of Lysobacter auxotrophicus sp. nov., a methionine-auxotrophic chitinolytic bacterium isolated from chitin-treated soil.</title>
        <authorList>
            <person name="Saito A."/>
            <person name="Dohra H."/>
            <person name="Hamada M."/>
            <person name="Moriuchi R."/>
            <person name="Kotsuchibashi Y."/>
            <person name="Mori K."/>
        </authorList>
    </citation>
    <scope>NUCLEOTIDE SEQUENCE [LARGE SCALE GENOMIC DNA]</scope>
    <source>
        <strain evidence="2 3">5-21a</strain>
    </source>
</reference>
<name>A0ABN6UNY8_9GAMM</name>
<dbReference type="Proteomes" id="UP001317822">
    <property type="component" value="Chromosome"/>
</dbReference>
<evidence type="ECO:0000313" key="2">
    <source>
        <dbReference type="EMBL" id="BDU18119.1"/>
    </source>
</evidence>
<feature type="compositionally biased region" description="Basic and acidic residues" evidence="1">
    <location>
        <begin position="160"/>
        <end position="171"/>
    </location>
</feature>
<dbReference type="EMBL" id="AP027041">
    <property type="protein sequence ID" value="BDU18119.1"/>
    <property type="molecule type" value="Genomic_DNA"/>
</dbReference>
<protein>
    <submittedName>
        <fullName evidence="2">Uncharacterized protein</fullName>
    </submittedName>
</protein>
<sequence length="171" mass="18251">MFGVYKLCPPAFTPTTNTEPFGVIEIGSGAGAAEYRQMVLENSVGIIPIEVPGERPTALLRVGRVPLRDLSSLALRVQKDGVSHGVFLTLMSHEGATFDYVPPNPSDPSPAIADTWTEFVMLMRQQGIAMADAEATAGEPPTGIESPRYAGLMSASGRSRTSDRSRAALRC</sequence>